<organism evidence="3 4">
    <name type="scientific">Microthyrium microscopicum</name>
    <dbReference type="NCBI Taxonomy" id="703497"/>
    <lineage>
        <taxon>Eukaryota</taxon>
        <taxon>Fungi</taxon>
        <taxon>Dikarya</taxon>
        <taxon>Ascomycota</taxon>
        <taxon>Pezizomycotina</taxon>
        <taxon>Dothideomycetes</taxon>
        <taxon>Dothideomycetes incertae sedis</taxon>
        <taxon>Microthyriales</taxon>
        <taxon>Microthyriaceae</taxon>
        <taxon>Microthyrium</taxon>
    </lineage>
</organism>
<dbReference type="Proteomes" id="UP000799302">
    <property type="component" value="Unassembled WGS sequence"/>
</dbReference>
<feature type="compositionally biased region" description="Low complexity" evidence="1">
    <location>
        <begin position="87"/>
        <end position="99"/>
    </location>
</feature>
<keyword evidence="4" id="KW-1185">Reference proteome</keyword>
<feature type="compositionally biased region" description="Polar residues" evidence="1">
    <location>
        <begin position="57"/>
        <end position="66"/>
    </location>
</feature>
<evidence type="ECO:0000259" key="2">
    <source>
        <dbReference type="PROSITE" id="PS51411"/>
    </source>
</evidence>
<evidence type="ECO:0000313" key="4">
    <source>
        <dbReference type="Proteomes" id="UP000799302"/>
    </source>
</evidence>
<dbReference type="PROSITE" id="PS51411">
    <property type="entry name" value="PSP1_C"/>
    <property type="match status" value="1"/>
</dbReference>
<dbReference type="EMBL" id="MU004230">
    <property type="protein sequence ID" value="KAF2675130.1"/>
    <property type="molecule type" value="Genomic_DNA"/>
</dbReference>
<dbReference type="PANTHER" id="PTHR43830:SF3">
    <property type="entry name" value="PROTEIN PSP1"/>
    <property type="match status" value="1"/>
</dbReference>
<protein>
    <recommendedName>
        <fullName evidence="2">PSP1 C-terminal domain-containing protein</fullName>
    </recommendedName>
</protein>
<evidence type="ECO:0000313" key="3">
    <source>
        <dbReference type="EMBL" id="KAF2675130.1"/>
    </source>
</evidence>
<feature type="region of interest" description="Disordered" evidence="1">
    <location>
        <begin position="225"/>
        <end position="333"/>
    </location>
</feature>
<dbReference type="OrthoDB" id="243127at2759"/>
<feature type="domain" description="PSP1 C-terminal" evidence="2">
    <location>
        <begin position="697"/>
        <end position="782"/>
    </location>
</feature>
<feature type="compositionally biased region" description="Acidic residues" evidence="1">
    <location>
        <begin position="324"/>
        <end position="333"/>
    </location>
</feature>
<feature type="region of interest" description="Disordered" evidence="1">
    <location>
        <begin position="1"/>
        <end position="161"/>
    </location>
</feature>
<feature type="region of interest" description="Disordered" evidence="1">
    <location>
        <begin position="411"/>
        <end position="443"/>
    </location>
</feature>
<feature type="compositionally biased region" description="Low complexity" evidence="1">
    <location>
        <begin position="340"/>
        <end position="355"/>
    </location>
</feature>
<sequence>MSTAATPTAYNGQGFHRMPQVLDNKKLGIARRSTPDSEALLSSDDDSHDPNPAMSMSLHSVKSMPQQRPVRRASWLSEVRTAQRKYSLGGLSLASTSGSQPPTPSAESGYVASGASGADNTGFPAQPVARASTIGSQGHLPTPSLSHWETAPAKPSAAWGHTAQLWPKREAPRWSSDFLSTSSSTSNSYLAVDDLTSPTSSTTQDIHSQFSASIPFDIPLEPSRKTVRSQSYSAGQSSFHQSPDSASPVYSRLSAKRPYPPSLLRRKSKATMDSEPEYDPLSSVQEVEETVRSGGAPGGGVFLGDYYQTQFQQQRARPAQQAPIDDDDDEDSDGEVIAARPQQQRRPGPSSQLSRAVEAAPFTPSFLPVSPAQTDSQAPSQDIYAVEEAHNDSHTVVVTESLREARAELADNRAAHPAGYGSGNSRNGHMARDQRDLPHFPPGQDSISFDAYLRSNLRDMGRGVPLIGPGTVNMLAHQQARPGNPTNQGQPSQVNQGPYGRPGTTPSGRLPPDGKYHLIANLRIERWHPMVNQFPLWKALPQVTTDDLYNSWDFAVHYVGGPTNPEFIDTNLPSMPLFRNQRSRQWHYLVTFKASRAEVYFIPEGFGPEPGVGDMVIVEGDRGEDLGMVAHAKIPSDQAQDLKEKYNKKHYDTLIRFARKFPNAIRDVTLDPKYETYSGYNLGDQSKNMKKGGISPRLIKRIATEREIVLLREKEGNEARAKRVGQQKVDENNIQMEILDAEFQLDYRKLTFYFYSTDYINFNEILPDLFKVWKTRIWLSPVNPNTLPTPTSVYENRVAEQEARTAPRHSHGGEFSQAYIAGLTAGMQMAPAAPAWMFQPGGSYAPFYGGGGGEYGGFGGGAPAQPGFEGWAPNQHGHMGPSASSFVPRSQLPVAAVTISRPHYEANTAAGTVGPAAAGNSGGPYAALPGLFSGLRFGGEEEPPTEGGPGGPQ</sequence>
<feature type="region of interest" description="Disordered" evidence="1">
    <location>
        <begin position="932"/>
        <end position="953"/>
    </location>
</feature>
<proteinExistence type="predicted"/>
<feature type="compositionally biased region" description="Low complexity" evidence="1">
    <location>
        <begin position="308"/>
        <end position="323"/>
    </location>
</feature>
<dbReference type="PANTHER" id="PTHR43830">
    <property type="entry name" value="PROTEIN PSP1"/>
    <property type="match status" value="1"/>
</dbReference>
<name>A0A6A6UTJ1_9PEZI</name>
<accession>A0A6A6UTJ1</accession>
<dbReference type="Pfam" id="PF04468">
    <property type="entry name" value="PSP1"/>
    <property type="match status" value="1"/>
</dbReference>
<feature type="compositionally biased region" description="Polar residues" evidence="1">
    <location>
        <begin position="484"/>
        <end position="496"/>
    </location>
</feature>
<feature type="compositionally biased region" description="Polar residues" evidence="1">
    <location>
        <begin position="1"/>
        <end position="11"/>
    </location>
</feature>
<feature type="compositionally biased region" description="Polar residues" evidence="1">
    <location>
        <begin position="228"/>
        <end position="245"/>
    </location>
</feature>
<feature type="region of interest" description="Disordered" evidence="1">
    <location>
        <begin position="338"/>
        <end position="357"/>
    </location>
</feature>
<dbReference type="GO" id="GO:0005737">
    <property type="term" value="C:cytoplasm"/>
    <property type="evidence" value="ECO:0007669"/>
    <property type="project" value="TreeGrafter"/>
</dbReference>
<reference evidence="3" key="1">
    <citation type="journal article" date="2020" name="Stud. Mycol.">
        <title>101 Dothideomycetes genomes: a test case for predicting lifestyles and emergence of pathogens.</title>
        <authorList>
            <person name="Haridas S."/>
            <person name="Albert R."/>
            <person name="Binder M."/>
            <person name="Bloem J."/>
            <person name="Labutti K."/>
            <person name="Salamov A."/>
            <person name="Andreopoulos B."/>
            <person name="Baker S."/>
            <person name="Barry K."/>
            <person name="Bills G."/>
            <person name="Bluhm B."/>
            <person name="Cannon C."/>
            <person name="Castanera R."/>
            <person name="Culley D."/>
            <person name="Daum C."/>
            <person name="Ezra D."/>
            <person name="Gonzalez J."/>
            <person name="Henrissat B."/>
            <person name="Kuo A."/>
            <person name="Liang C."/>
            <person name="Lipzen A."/>
            <person name="Lutzoni F."/>
            <person name="Magnuson J."/>
            <person name="Mondo S."/>
            <person name="Nolan M."/>
            <person name="Ohm R."/>
            <person name="Pangilinan J."/>
            <person name="Park H.-J."/>
            <person name="Ramirez L."/>
            <person name="Alfaro M."/>
            <person name="Sun H."/>
            <person name="Tritt A."/>
            <person name="Yoshinaga Y."/>
            <person name="Zwiers L.-H."/>
            <person name="Turgeon B."/>
            <person name="Goodwin S."/>
            <person name="Spatafora J."/>
            <person name="Crous P."/>
            <person name="Grigoriev I."/>
        </authorList>
    </citation>
    <scope>NUCLEOTIDE SEQUENCE</scope>
    <source>
        <strain evidence="3">CBS 115976</strain>
    </source>
</reference>
<dbReference type="InterPro" id="IPR047767">
    <property type="entry name" value="PSP1-like"/>
</dbReference>
<dbReference type="InterPro" id="IPR007557">
    <property type="entry name" value="PSP1_C"/>
</dbReference>
<gene>
    <name evidence="3" type="ORF">BT63DRAFT_450110</name>
</gene>
<dbReference type="AlphaFoldDB" id="A0A6A6UTJ1"/>
<evidence type="ECO:0000256" key="1">
    <source>
        <dbReference type="SAM" id="MobiDB-lite"/>
    </source>
</evidence>
<feature type="region of interest" description="Disordered" evidence="1">
    <location>
        <begin position="477"/>
        <end position="513"/>
    </location>
</feature>